<evidence type="ECO:0000313" key="2">
    <source>
        <dbReference type="Proteomes" id="UP001062846"/>
    </source>
</evidence>
<protein>
    <submittedName>
        <fullName evidence="1">Uncharacterized protein</fullName>
    </submittedName>
</protein>
<comment type="caution">
    <text evidence="1">The sequence shown here is derived from an EMBL/GenBank/DDBJ whole genome shotgun (WGS) entry which is preliminary data.</text>
</comment>
<accession>A0ACC0MQQ5</accession>
<organism evidence="1 2">
    <name type="scientific">Rhododendron molle</name>
    <name type="common">Chinese azalea</name>
    <name type="synonym">Azalea mollis</name>
    <dbReference type="NCBI Taxonomy" id="49168"/>
    <lineage>
        <taxon>Eukaryota</taxon>
        <taxon>Viridiplantae</taxon>
        <taxon>Streptophyta</taxon>
        <taxon>Embryophyta</taxon>
        <taxon>Tracheophyta</taxon>
        <taxon>Spermatophyta</taxon>
        <taxon>Magnoliopsida</taxon>
        <taxon>eudicotyledons</taxon>
        <taxon>Gunneridae</taxon>
        <taxon>Pentapetalae</taxon>
        <taxon>asterids</taxon>
        <taxon>Ericales</taxon>
        <taxon>Ericaceae</taxon>
        <taxon>Ericoideae</taxon>
        <taxon>Rhodoreae</taxon>
        <taxon>Rhododendron</taxon>
    </lineage>
</organism>
<name>A0ACC0MQQ5_RHOML</name>
<sequence length="118" mass="13450">MKKGKFGSCLAVCFRGNGPLQMDIIASLGLFSFRRAEEPRRKYILVFNSEPELGKFGISELLDIDGSYLCVLWERCANLKHSFPIKAGDIRKMAHCDLQFAIDNKLSRDKMIKRLHGK</sequence>
<gene>
    <name evidence="1" type="ORF">RHMOL_Rhmol08G0212000</name>
</gene>
<dbReference type="EMBL" id="CM046395">
    <property type="protein sequence ID" value="KAI8543371.1"/>
    <property type="molecule type" value="Genomic_DNA"/>
</dbReference>
<evidence type="ECO:0000313" key="1">
    <source>
        <dbReference type="EMBL" id="KAI8543371.1"/>
    </source>
</evidence>
<reference evidence="1" key="1">
    <citation type="submission" date="2022-02" db="EMBL/GenBank/DDBJ databases">
        <title>Plant Genome Project.</title>
        <authorList>
            <person name="Zhang R.-G."/>
        </authorList>
    </citation>
    <scope>NUCLEOTIDE SEQUENCE</scope>
    <source>
        <strain evidence="1">AT1</strain>
    </source>
</reference>
<dbReference type="Proteomes" id="UP001062846">
    <property type="component" value="Chromosome 8"/>
</dbReference>
<keyword evidence="2" id="KW-1185">Reference proteome</keyword>
<proteinExistence type="predicted"/>